<dbReference type="EMBL" id="CAJOAY010001981">
    <property type="protein sequence ID" value="CAF3908470.1"/>
    <property type="molecule type" value="Genomic_DNA"/>
</dbReference>
<keyword evidence="5" id="KW-0472">Membrane</keyword>
<keyword evidence="6 7" id="KW-1015">Disulfide bond</keyword>
<dbReference type="GO" id="GO:0016192">
    <property type="term" value="P:vesicle-mediated transport"/>
    <property type="evidence" value="ECO:0007669"/>
    <property type="project" value="UniProtKB-ARBA"/>
</dbReference>
<protein>
    <submittedName>
        <fullName evidence="8">Uncharacterized protein</fullName>
    </submittedName>
</protein>
<dbReference type="EMBL" id="CAJOAZ010002255">
    <property type="protein sequence ID" value="CAF3911029.1"/>
    <property type="molecule type" value="Genomic_DNA"/>
</dbReference>
<evidence type="ECO:0000313" key="8">
    <source>
        <dbReference type="EMBL" id="CAF1386887.1"/>
    </source>
</evidence>
<dbReference type="Proteomes" id="UP000663844">
    <property type="component" value="Unassembled WGS sequence"/>
</dbReference>
<reference evidence="8" key="1">
    <citation type="submission" date="2021-02" db="EMBL/GenBank/DDBJ databases">
        <authorList>
            <person name="Nowell W R."/>
        </authorList>
    </citation>
    <scope>NUCLEOTIDE SEQUENCE</scope>
</reference>
<dbReference type="EMBL" id="CAJOBB010003974">
    <property type="protein sequence ID" value="CAF4068125.1"/>
    <property type="molecule type" value="Genomic_DNA"/>
</dbReference>
<dbReference type="InterPro" id="IPR002172">
    <property type="entry name" value="LDrepeatLR_classA_rpt"/>
</dbReference>
<evidence type="ECO:0000313" key="14">
    <source>
        <dbReference type="Proteomes" id="UP000663860"/>
    </source>
</evidence>
<comment type="subcellular location">
    <subcellularLocation>
        <location evidence="1">Membrane</location>
        <topology evidence="1">Single-pass membrane protein</topology>
    </subcellularLocation>
</comment>
<evidence type="ECO:0000256" key="6">
    <source>
        <dbReference type="ARBA" id="ARBA00023157"/>
    </source>
</evidence>
<dbReference type="GO" id="GO:0005886">
    <property type="term" value="C:plasma membrane"/>
    <property type="evidence" value="ECO:0007669"/>
    <property type="project" value="TreeGrafter"/>
</dbReference>
<keyword evidence="3" id="KW-0677">Repeat</keyword>
<feature type="disulfide bond" evidence="7">
    <location>
        <begin position="43"/>
        <end position="55"/>
    </location>
</feature>
<dbReference type="EMBL" id="CAJNOG010001224">
    <property type="protein sequence ID" value="CAF1422516.1"/>
    <property type="molecule type" value="Genomic_DNA"/>
</dbReference>
<evidence type="ECO:0000256" key="5">
    <source>
        <dbReference type="ARBA" id="ARBA00023136"/>
    </source>
</evidence>
<keyword evidence="2" id="KW-0812">Transmembrane</keyword>
<dbReference type="SMART" id="SM00192">
    <property type="entry name" value="LDLa"/>
    <property type="match status" value="5"/>
</dbReference>
<dbReference type="AlphaFoldDB" id="A0A815JU66"/>
<dbReference type="Proteomes" id="UP000663891">
    <property type="component" value="Unassembled WGS sequence"/>
</dbReference>
<sequence>MPCYREIDCNRCLDWREICDGKIDCLGNGIDEADCLDLEMNQCEDNEYRCHNGLCIAEEFRNDNPIYPDCLDGTDERGERGLQIRLSPGLNCFRDPSFRCEESNILDRSKTYPCGDGQVSRIFTLSCNNARDQLYLQELFAVSQNPHLSEACWLAFYCARTFGSRRTNRCTTFCQGLFCQHNLKESCSMQMVFFPGNILLHDHIRFAYFTNQTIIRRRTEVQSLPDYICYSLERCPFLKFSFHYNGSVCASLLDLSVKSLLEIDLLFRTCPWNSSKVNRTDLAWKTLFQCPETEKFISKFRLMDGTIDCYEHVDEKNIDTCSSMRKDRFECSSEKKCLWPTNVYDGIDDCLLGEDEKLVPKTLLDFDRMCDGLRHLSPDSDHGQNETDETNCEQWPCNNRYTRCDGFWSCLNGEDELGCPSSSPCFNGTFPCMQAPNWSFTCLSRSRINDGIIDCLGSTDERSYCRSHGIIAHNLYRCWNDTQCVWVGDACNSKACPDDIIYSQCNKKEFIYSFESISNDTGRLMEDRKKSDRCVCQKTWSGTECEKTGQLEMVFSQVPTPQVFLAHLITAPGDGEPERLSIAVRMRWDRDELS</sequence>
<evidence type="ECO:0000313" key="13">
    <source>
        <dbReference type="EMBL" id="CAF4068125.1"/>
    </source>
</evidence>
<dbReference type="Proteomes" id="UP000663868">
    <property type="component" value="Unassembled WGS sequence"/>
</dbReference>
<dbReference type="Proteomes" id="UP000663881">
    <property type="component" value="Unassembled WGS sequence"/>
</dbReference>
<comment type="caution">
    <text evidence="8">The sequence shown here is derived from an EMBL/GenBank/DDBJ whole genome shotgun (WGS) entry which is preliminary data.</text>
</comment>
<evidence type="ECO:0000256" key="2">
    <source>
        <dbReference type="ARBA" id="ARBA00022692"/>
    </source>
</evidence>
<evidence type="ECO:0000313" key="10">
    <source>
        <dbReference type="EMBL" id="CAF1459541.1"/>
    </source>
</evidence>
<evidence type="ECO:0000313" key="12">
    <source>
        <dbReference type="EMBL" id="CAF3911029.1"/>
    </source>
</evidence>
<dbReference type="Gene3D" id="4.10.400.10">
    <property type="entry name" value="Low-density Lipoprotein Receptor"/>
    <property type="match status" value="1"/>
</dbReference>
<evidence type="ECO:0000256" key="1">
    <source>
        <dbReference type="ARBA" id="ARBA00004167"/>
    </source>
</evidence>
<proteinExistence type="predicted"/>
<dbReference type="SUPFAM" id="SSF57424">
    <property type="entry name" value="LDL receptor-like module"/>
    <property type="match status" value="2"/>
</dbReference>
<evidence type="ECO:0000256" key="3">
    <source>
        <dbReference type="ARBA" id="ARBA00022737"/>
    </source>
</evidence>
<dbReference type="PRINTS" id="PR00261">
    <property type="entry name" value="LDLRECEPTOR"/>
</dbReference>
<dbReference type="Proteomes" id="UP000663845">
    <property type="component" value="Unassembled WGS sequence"/>
</dbReference>
<dbReference type="EMBL" id="CAJNON010001400">
    <property type="protein sequence ID" value="CAF1459541.1"/>
    <property type="molecule type" value="Genomic_DNA"/>
</dbReference>
<dbReference type="PANTHER" id="PTHR24270:SF62">
    <property type="entry name" value="LOW-DENSITY LIPOPROTEIN RECEPTOR-RELATED PROTEIN 2"/>
    <property type="match status" value="1"/>
</dbReference>
<comment type="caution">
    <text evidence="7">Lacks conserved residue(s) required for the propagation of feature annotation.</text>
</comment>
<dbReference type="PANTHER" id="PTHR24270">
    <property type="entry name" value="LOW-DENSITY LIPOPROTEIN RECEPTOR-RELATED"/>
    <property type="match status" value="1"/>
</dbReference>
<dbReference type="Proteomes" id="UP000663860">
    <property type="component" value="Unassembled WGS sequence"/>
</dbReference>
<evidence type="ECO:0000256" key="4">
    <source>
        <dbReference type="ARBA" id="ARBA00022989"/>
    </source>
</evidence>
<evidence type="ECO:0000313" key="9">
    <source>
        <dbReference type="EMBL" id="CAF1422516.1"/>
    </source>
</evidence>
<accession>A0A815JU66</accession>
<dbReference type="InterPro" id="IPR050685">
    <property type="entry name" value="LDLR"/>
</dbReference>
<dbReference type="InterPro" id="IPR036055">
    <property type="entry name" value="LDL_receptor-like_sf"/>
</dbReference>
<dbReference type="PROSITE" id="PS50068">
    <property type="entry name" value="LDLRA_2"/>
    <property type="match status" value="1"/>
</dbReference>
<dbReference type="OrthoDB" id="10020456at2759"/>
<organism evidence="8 14">
    <name type="scientific">Adineta steineri</name>
    <dbReference type="NCBI Taxonomy" id="433720"/>
    <lineage>
        <taxon>Eukaryota</taxon>
        <taxon>Metazoa</taxon>
        <taxon>Spiralia</taxon>
        <taxon>Gnathifera</taxon>
        <taxon>Rotifera</taxon>
        <taxon>Eurotatoria</taxon>
        <taxon>Bdelloidea</taxon>
        <taxon>Adinetida</taxon>
        <taxon>Adinetidae</taxon>
        <taxon>Adineta</taxon>
    </lineage>
</organism>
<dbReference type="EMBL" id="CAJNOE010001099">
    <property type="protein sequence ID" value="CAF1386887.1"/>
    <property type="molecule type" value="Genomic_DNA"/>
</dbReference>
<evidence type="ECO:0000313" key="11">
    <source>
        <dbReference type="EMBL" id="CAF3908470.1"/>
    </source>
</evidence>
<evidence type="ECO:0000256" key="7">
    <source>
        <dbReference type="PROSITE-ProRule" id="PRU00124"/>
    </source>
</evidence>
<keyword evidence="4" id="KW-1133">Transmembrane helix</keyword>
<gene>
    <name evidence="8" type="ORF">IZO911_LOCUS38733</name>
    <name evidence="9" type="ORF">JYZ213_LOCUS39070</name>
    <name evidence="13" type="ORF">KXQ929_LOCUS32569</name>
    <name evidence="11" type="ORF">OKA104_LOCUS24585</name>
    <name evidence="12" type="ORF">OXD698_LOCUS24483</name>
    <name evidence="10" type="ORF">VCS650_LOCUS39964</name>
</gene>
<name>A0A815JU66_9BILA</name>